<comment type="function">
    <text evidence="6">May nick specific sequences that contain T:G mispairs resulting from m5C-deamination.</text>
</comment>
<keyword evidence="1 6" id="KW-0540">Nuclease</keyword>
<gene>
    <name evidence="7" type="ORF">SAMN04488081_1235</name>
</gene>
<evidence type="ECO:0000256" key="2">
    <source>
        <dbReference type="ARBA" id="ARBA00022759"/>
    </source>
</evidence>
<evidence type="ECO:0000256" key="3">
    <source>
        <dbReference type="ARBA" id="ARBA00022763"/>
    </source>
</evidence>
<dbReference type="Gene3D" id="3.40.960.10">
    <property type="entry name" value="VSR Endonuclease"/>
    <property type="match status" value="1"/>
</dbReference>
<dbReference type="Pfam" id="PF03852">
    <property type="entry name" value="Vsr"/>
    <property type="match status" value="1"/>
</dbReference>
<dbReference type="RefSeq" id="WP_093106317.1">
    <property type="nucleotide sequence ID" value="NZ_FNOS01000002.1"/>
</dbReference>
<keyword evidence="3 6" id="KW-0227">DNA damage</keyword>
<evidence type="ECO:0000256" key="1">
    <source>
        <dbReference type="ARBA" id="ARBA00022722"/>
    </source>
</evidence>
<keyword evidence="5 6" id="KW-0234">DNA repair</keyword>
<reference evidence="7 8" key="1">
    <citation type="submission" date="2016-10" db="EMBL/GenBank/DDBJ databases">
        <authorList>
            <person name="Varghese N."/>
            <person name="Submissions S."/>
        </authorList>
    </citation>
    <scope>NUCLEOTIDE SEQUENCE [LARGE SCALE GENOMIC DNA]</scope>
    <source>
        <strain evidence="7 8">DSM 20748</strain>
    </source>
</reference>
<sequence length="143" mass="17271">MADIMSKEDRKKTMSRITRKSKLEDQVSKALWARGYRFRKNVKNLRGTPDIAIKKYKVVIFIDSCYWHACPLHGSVPKTNTEFWKNKFEKNKARDKRDREYYEEKGWNIMRIWSHDLKKNVFEDTIDSIVRFIEESKYEVESP</sequence>
<comment type="caution">
    <text evidence="7">The sequence shown here is derived from an EMBL/GenBank/DDBJ whole genome shotgun (WGS) entry which is preliminary data.</text>
</comment>
<evidence type="ECO:0000313" key="8">
    <source>
        <dbReference type="Proteomes" id="UP000198647"/>
    </source>
</evidence>
<dbReference type="SUPFAM" id="SSF52980">
    <property type="entry name" value="Restriction endonuclease-like"/>
    <property type="match status" value="1"/>
</dbReference>
<dbReference type="InterPro" id="IPR004603">
    <property type="entry name" value="DNA_mismatch_endonuc_vsr"/>
</dbReference>
<accession>A0A1H3E3Z4</accession>
<evidence type="ECO:0000256" key="5">
    <source>
        <dbReference type="ARBA" id="ARBA00023204"/>
    </source>
</evidence>
<comment type="similarity">
    <text evidence="6">Belongs to the vsr family.</text>
</comment>
<dbReference type="CDD" id="cd00221">
    <property type="entry name" value="Vsr"/>
    <property type="match status" value="1"/>
</dbReference>
<proteinExistence type="inferred from homology"/>
<name>A0A1H3E3Z4_9BACI</name>
<dbReference type="Proteomes" id="UP000198647">
    <property type="component" value="Unassembled WGS sequence"/>
</dbReference>
<keyword evidence="2 6" id="KW-0255">Endonuclease</keyword>
<evidence type="ECO:0000313" key="7">
    <source>
        <dbReference type="EMBL" id="SDX73330.1"/>
    </source>
</evidence>
<keyword evidence="8" id="KW-1185">Reference proteome</keyword>
<dbReference type="EMBL" id="FNOS01000002">
    <property type="protein sequence ID" value="SDX73330.1"/>
    <property type="molecule type" value="Genomic_DNA"/>
</dbReference>
<dbReference type="InterPro" id="IPR011335">
    <property type="entry name" value="Restrct_endonuc-II-like"/>
</dbReference>
<dbReference type="GO" id="GO:0004519">
    <property type="term" value="F:endonuclease activity"/>
    <property type="evidence" value="ECO:0007669"/>
    <property type="project" value="UniProtKB-KW"/>
</dbReference>
<evidence type="ECO:0000256" key="4">
    <source>
        <dbReference type="ARBA" id="ARBA00022801"/>
    </source>
</evidence>
<evidence type="ECO:0000256" key="6">
    <source>
        <dbReference type="PIRNR" id="PIRNR018267"/>
    </source>
</evidence>
<organism evidence="7 8">
    <name type="scientific">Salimicrobium album</name>
    <dbReference type="NCBI Taxonomy" id="50717"/>
    <lineage>
        <taxon>Bacteria</taxon>
        <taxon>Bacillati</taxon>
        <taxon>Bacillota</taxon>
        <taxon>Bacilli</taxon>
        <taxon>Bacillales</taxon>
        <taxon>Bacillaceae</taxon>
        <taxon>Salimicrobium</taxon>
    </lineage>
</organism>
<dbReference type="EC" id="3.1.-.-" evidence="6"/>
<keyword evidence="4 6" id="KW-0378">Hydrolase</keyword>
<protein>
    <recommendedName>
        <fullName evidence="6">Very short patch repair endonuclease</fullName>
        <ecNumber evidence="6">3.1.-.-</ecNumber>
    </recommendedName>
</protein>
<dbReference type="NCBIfam" id="TIGR00632">
    <property type="entry name" value="vsr"/>
    <property type="match status" value="1"/>
</dbReference>
<dbReference type="PIRSF" id="PIRSF018267">
    <property type="entry name" value="VSR_endonuc"/>
    <property type="match status" value="1"/>
</dbReference>